<proteinExistence type="predicted"/>
<protein>
    <submittedName>
        <fullName evidence="1">AAA+ ATPase superfamily predicted ATPase</fullName>
    </submittedName>
</protein>
<reference evidence="1 2" key="1">
    <citation type="submission" date="2019-03" db="EMBL/GenBank/DDBJ databases">
        <title>Above-ground endophytic microbial communities from plants in different locations in the United States.</title>
        <authorList>
            <person name="Frank C."/>
        </authorList>
    </citation>
    <scope>NUCLEOTIDE SEQUENCE [LARGE SCALE GENOMIC DNA]</scope>
    <source>
        <strain evidence="1 2">LP_13_YM</strain>
    </source>
</reference>
<dbReference type="RefSeq" id="WP_132142646.1">
    <property type="nucleotide sequence ID" value="NZ_SMCS01000002.1"/>
</dbReference>
<dbReference type="PANTHER" id="PTHR34301">
    <property type="entry name" value="DNA-BINDING PROTEIN-RELATED"/>
    <property type="match status" value="1"/>
</dbReference>
<gene>
    <name evidence="1" type="ORF">EC912_102790</name>
</gene>
<dbReference type="Gene3D" id="3.40.50.300">
    <property type="entry name" value="P-loop containing nucleotide triphosphate hydrolases"/>
    <property type="match status" value="1"/>
</dbReference>
<comment type="caution">
    <text evidence="1">The sequence shown here is derived from an EMBL/GenBank/DDBJ whole genome shotgun (WGS) entry which is preliminary data.</text>
</comment>
<sequence length="373" mass="41368">MSLAFDLPYFPRNGLLEEVLKVYESGFKQGVTLFAPRRQGKTSFVKHELVPAARELGWQTIYVDLWKRRGEPELALVEALEATVEQRQSGLRRKLKLKQVKAKAKGPGGEVESTMEPISHSPEGVLENRLDAALTALVGNRRTLLILDEVQALAGAKRDDFVAALRTVIQKLQGHLVVFYTGSSRDGLNSMFRLQKAPLFASAMPVHLPDLGDDFIEDRLVFLAERSQAQVNKEALERVFDDLGKTPEFLNEVILHLIIANDGNIDRAMEAWQEAHREAGAGSVLSDLRPIELAVMELLAQRDHPTVYSAEALSFVQNAVGKSEVVAAAKIQSAIKKLAKLDLVAATGRKSGDYEIDDRAVLLQLRKRWTTNG</sequence>
<dbReference type="PANTHER" id="PTHR34301:SF8">
    <property type="entry name" value="ATPASE DOMAIN-CONTAINING PROTEIN"/>
    <property type="match status" value="1"/>
</dbReference>
<dbReference type="OrthoDB" id="8576717at2"/>
<dbReference type="Proteomes" id="UP000295645">
    <property type="component" value="Unassembled WGS sequence"/>
</dbReference>
<evidence type="ECO:0000313" key="2">
    <source>
        <dbReference type="Proteomes" id="UP000295645"/>
    </source>
</evidence>
<dbReference type="SUPFAM" id="SSF52540">
    <property type="entry name" value="P-loop containing nucleoside triphosphate hydrolases"/>
    <property type="match status" value="1"/>
</dbReference>
<name>A0A4V2W4M2_9GAMM</name>
<dbReference type="AlphaFoldDB" id="A0A4V2W4M2"/>
<accession>A0A4V2W4M2</accession>
<dbReference type="EMBL" id="SMCS01000002">
    <property type="protein sequence ID" value="TCV96439.1"/>
    <property type="molecule type" value="Genomic_DNA"/>
</dbReference>
<organism evidence="1 2">
    <name type="scientific">Luteibacter rhizovicinus</name>
    <dbReference type="NCBI Taxonomy" id="242606"/>
    <lineage>
        <taxon>Bacteria</taxon>
        <taxon>Pseudomonadati</taxon>
        <taxon>Pseudomonadota</taxon>
        <taxon>Gammaproteobacteria</taxon>
        <taxon>Lysobacterales</taxon>
        <taxon>Rhodanobacteraceae</taxon>
        <taxon>Luteibacter</taxon>
    </lineage>
</organism>
<evidence type="ECO:0000313" key="1">
    <source>
        <dbReference type="EMBL" id="TCV96439.1"/>
    </source>
</evidence>
<dbReference type="InterPro" id="IPR027417">
    <property type="entry name" value="P-loop_NTPase"/>
</dbReference>
<keyword evidence="2" id="KW-1185">Reference proteome</keyword>